<keyword evidence="2" id="KW-1133">Transmembrane helix</keyword>
<sequence length="150" mass="17665">MDDVFGEILYIIIMLAIFIFSALRKKKVAGGNMPEEKEFNPMEEIFTPFEDLIEEPEEDPKPPKEEATLSSAPNTIENYPFVKEDYVFTSNTSPEDIRRQRKNKKSKRQTVLRSEEENLKFDELSDEHPLKNFDLRKAVIYSEILKRPEY</sequence>
<name>A0A1I2CNS0_9BACT</name>
<dbReference type="eggNOG" id="ENOG5030ZNT">
    <property type="taxonomic scope" value="Bacteria"/>
</dbReference>
<feature type="region of interest" description="Disordered" evidence="1">
    <location>
        <begin position="54"/>
        <end position="74"/>
    </location>
</feature>
<reference evidence="3 4" key="1">
    <citation type="submission" date="2016-10" db="EMBL/GenBank/DDBJ databases">
        <authorList>
            <person name="de Groot N.N."/>
        </authorList>
    </citation>
    <scope>NUCLEOTIDE SEQUENCE [LARGE SCALE GENOMIC DNA]</scope>
    <source>
        <strain evidence="3 4">DSM 19012</strain>
    </source>
</reference>
<keyword evidence="2" id="KW-0472">Membrane</keyword>
<accession>A0A1I2CNS0</accession>
<evidence type="ECO:0000256" key="2">
    <source>
        <dbReference type="SAM" id="Phobius"/>
    </source>
</evidence>
<organism evidence="3 4">
    <name type="scientific">Thermophagus xiamenensis</name>
    <dbReference type="NCBI Taxonomy" id="385682"/>
    <lineage>
        <taxon>Bacteria</taxon>
        <taxon>Pseudomonadati</taxon>
        <taxon>Bacteroidota</taxon>
        <taxon>Bacteroidia</taxon>
        <taxon>Marinilabiliales</taxon>
        <taxon>Marinilabiliaceae</taxon>
        <taxon>Thermophagus</taxon>
    </lineage>
</organism>
<evidence type="ECO:0000256" key="1">
    <source>
        <dbReference type="SAM" id="MobiDB-lite"/>
    </source>
</evidence>
<evidence type="ECO:0000313" key="3">
    <source>
        <dbReference type="EMBL" id="SFE69946.1"/>
    </source>
</evidence>
<dbReference type="AlphaFoldDB" id="A0A1I2CNS0"/>
<proteinExistence type="predicted"/>
<dbReference type="EMBL" id="FONA01000016">
    <property type="protein sequence ID" value="SFE69946.1"/>
    <property type="molecule type" value="Genomic_DNA"/>
</dbReference>
<keyword evidence="4" id="KW-1185">Reference proteome</keyword>
<feature type="compositionally biased region" description="Basic residues" evidence="1">
    <location>
        <begin position="99"/>
        <end position="110"/>
    </location>
</feature>
<dbReference type="RefSeq" id="WP_010527563.1">
    <property type="nucleotide sequence ID" value="NZ_AFSL01000055.1"/>
</dbReference>
<protein>
    <submittedName>
        <fullName evidence="3">Uncharacterized protein</fullName>
    </submittedName>
</protein>
<keyword evidence="2" id="KW-0812">Transmembrane</keyword>
<gene>
    <name evidence="3" type="ORF">SAMN05444380_11678</name>
</gene>
<dbReference type="OrthoDB" id="1119401at2"/>
<dbReference type="InParanoid" id="A0A1I2CNS0"/>
<dbReference type="STRING" id="385682.SAMN05444380_11678"/>
<feature type="transmembrane region" description="Helical" evidence="2">
    <location>
        <begin position="6"/>
        <end position="23"/>
    </location>
</feature>
<evidence type="ECO:0000313" key="4">
    <source>
        <dbReference type="Proteomes" id="UP000181976"/>
    </source>
</evidence>
<feature type="region of interest" description="Disordered" evidence="1">
    <location>
        <begin position="93"/>
        <end position="113"/>
    </location>
</feature>
<dbReference type="Proteomes" id="UP000181976">
    <property type="component" value="Unassembled WGS sequence"/>
</dbReference>